<organism evidence="1">
    <name type="scientific">marine sediment metagenome</name>
    <dbReference type="NCBI Taxonomy" id="412755"/>
    <lineage>
        <taxon>unclassified sequences</taxon>
        <taxon>metagenomes</taxon>
        <taxon>ecological metagenomes</taxon>
    </lineage>
</organism>
<evidence type="ECO:0000313" key="1">
    <source>
        <dbReference type="EMBL" id="GAI78407.1"/>
    </source>
</evidence>
<sequence>DEKRRFAEYDIEVRRAGPYKLCIQYSSPSDTELWLEASPAVPPARVAFPSTGGFSQDSRRWTKGLVLQLPEGPSTVKIYGEAEWPRISTLFIRRHNL</sequence>
<reference evidence="1" key="1">
    <citation type="journal article" date="2014" name="Front. Microbiol.">
        <title>High frequency of phylogenetically diverse reductive dehalogenase-homologous genes in deep subseafloor sedimentary metagenomes.</title>
        <authorList>
            <person name="Kawai M."/>
            <person name="Futagami T."/>
            <person name="Toyoda A."/>
            <person name="Takaki Y."/>
            <person name="Nishi S."/>
            <person name="Hori S."/>
            <person name="Arai W."/>
            <person name="Tsubouchi T."/>
            <person name="Morono Y."/>
            <person name="Uchiyama I."/>
            <person name="Ito T."/>
            <person name="Fujiyama A."/>
            <person name="Inagaki F."/>
            <person name="Takami H."/>
        </authorList>
    </citation>
    <scope>NUCLEOTIDE SEQUENCE</scope>
    <source>
        <strain evidence="1">Expedition CK06-06</strain>
    </source>
</reference>
<protein>
    <recommendedName>
        <fullName evidence="2">CBM6 domain-containing protein</fullName>
    </recommendedName>
</protein>
<dbReference type="AlphaFoldDB" id="X1RCE1"/>
<proteinExistence type="predicted"/>
<dbReference type="EMBL" id="BARW01007949">
    <property type="protein sequence ID" value="GAI78407.1"/>
    <property type="molecule type" value="Genomic_DNA"/>
</dbReference>
<dbReference type="Gene3D" id="2.60.120.260">
    <property type="entry name" value="Galactose-binding domain-like"/>
    <property type="match status" value="1"/>
</dbReference>
<feature type="non-terminal residue" evidence="1">
    <location>
        <position position="1"/>
    </location>
</feature>
<name>X1RCE1_9ZZZZ</name>
<comment type="caution">
    <text evidence="1">The sequence shown here is derived from an EMBL/GenBank/DDBJ whole genome shotgun (WGS) entry which is preliminary data.</text>
</comment>
<gene>
    <name evidence="1" type="ORF">S12H4_16438</name>
</gene>
<evidence type="ECO:0008006" key="2">
    <source>
        <dbReference type="Google" id="ProtNLM"/>
    </source>
</evidence>
<accession>X1RCE1</accession>